<evidence type="ECO:0000256" key="1">
    <source>
        <dbReference type="ARBA" id="ARBA00023015"/>
    </source>
</evidence>
<feature type="domain" description="IclR-ED" evidence="5">
    <location>
        <begin position="75"/>
        <end position="257"/>
    </location>
</feature>
<dbReference type="AlphaFoldDB" id="A0A1T4TEZ5"/>
<gene>
    <name evidence="6" type="ORF">SAMN02745126_06110</name>
</gene>
<evidence type="ECO:0000256" key="2">
    <source>
        <dbReference type="ARBA" id="ARBA00023125"/>
    </source>
</evidence>
<dbReference type="Gene3D" id="1.10.10.10">
    <property type="entry name" value="Winged helix-like DNA-binding domain superfamily/Winged helix DNA-binding domain"/>
    <property type="match status" value="1"/>
</dbReference>
<evidence type="ECO:0000256" key="3">
    <source>
        <dbReference type="ARBA" id="ARBA00023163"/>
    </source>
</evidence>
<keyword evidence="1" id="KW-0805">Transcription regulation</keyword>
<accession>A0A1T4TEZ5</accession>
<dbReference type="PROSITE" id="PS51078">
    <property type="entry name" value="ICLR_ED"/>
    <property type="match status" value="1"/>
</dbReference>
<dbReference type="InterPro" id="IPR036390">
    <property type="entry name" value="WH_DNA-bd_sf"/>
</dbReference>
<dbReference type="PROSITE" id="PS51077">
    <property type="entry name" value="HTH_ICLR"/>
    <property type="match status" value="1"/>
</dbReference>
<dbReference type="SMART" id="SM00346">
    <property type="entry name" value="HTH_ICLR"/>
    <property type="match status" value="1"/>
</dbReference>
<dbReference type="InterPro" id="IPR036388">
    <property type="entry name" value="WH-like_DNA-bd_sf"/>
</dbReference>
<name>A0A1T4TEZ5_9HYPH</name>
<dbReference type="PANTHER" id="PTHR30136">
    <property type="entry name" value="HELIX-TURN-HELIX TRANSCRIPTIONAL REGULATOR, ICLR FAMILY"/>
    <property type="match status" value="1"/>
</dbReference>
<dbReference type="GO" id="GO:0045892">
    <property type="term" value="P:negative regulation of DNA-templated transcription"/>
    <property type="evidence" value="ECO:0007669"/>
    <property type="project" value="TreeGrafter"/>
</dbReference>
<keyword evidence="7" id="KW-1185">Reference proteome</keyword>
<dbReference type="InterPro" id="IPR050707">
    <property type="entry name" value="HTH_MetabolicPath_Reg"/>
</dbReference>
<proteinExistence type="predicted"/>
<protein>
    <submittedName>
        <fullName evidence="6">Transcriptional regulator, IclR family</fullName>
    </submittedName>
</protein>
<dbReference type="InterPro" id="IPR005471">
    <property type="entry name" value="Tscrpt_reg_IclR_N"/>
</dbReference>
<dbReference type="InterPro" id="IPR029016">
    <property type="entry name" value="GAF-like_dom_sf"/>
</dbReference>
<reference evidence="7" key="1">
    <citation type="submission" date="2017-02" db="EMBL/GenBank/DDBJ databases">
        <authorList>
            <person name="Varghese N."/>
            <person name="Submissions S."/>
        </authorList>
    </citation>
    <scope>NUCLEOTIDE SEQUENCE [LARGE SCALE GENOMIC DNA]</scope>
    <source>
        <strain evidence="7">ATCC 27094</strain>
    </source>
</reference>
<evidence type="ECO:0000313" key="7">
    <source>
        <dbReference type="Proteomes" id="UP000190092"/>
    </source>
</evidence>
<dbReference type="Proteomes" id="UP000190092">
    <property type="component" value="Unassembled WGS sequence"/>
</dbReference>
<evidence type="ECO:0000313" key="6">
    <source>
        <dbReference type="EMBL" id="SKA38808.1"/>
    </source>
</evidence>
<evidence type="ECO:0000259" key="5">
    <source>
        <dbReference type="PROSITE" id="PS51078"/>
    </source>
</evidence>
<keyword evidence="3" id="KW-0804">Transcription</keyword>
<sequence length="276" mass="30523">MTEEAEDKRQNVKSLLKMLAVLECFSATDRELSVLQIAQRTGLPRTTVHRLVDSLRTVGFLDQEASRERYRLGLKLFELGTAAITNLPLYREAGPFVDTLAKLSGEIVHLCIFDGSRMVFVEQATDKARANNVVTTMEGTPCHSTGVGKAALAFQPPAVIERVIGLGLQPFTRNTIVDPERLRGELADIRARGYAIDNCEHEPEVRCVAAPIRNSTGRVIAAISVSGNTRHVTPERVPELAELVLSHAQLISVQLGYQPPRERPAVRDEVERPRAR</sequence>
<dbReference type="CDD" id="cd00090">
    <property type="entry name" value="HTH_ARSR"/>
    <property type="match status" value="1"/>
</dbReference>
<keyword evidence="2" id="KW-0238">DNA-binding</keyword>
<evidence type="ECO:0000259" key="4">
    <source>
        <dbReference type="PROSITE" id="PS51077"/>
    </source>
</evidence>
<dbReference type="RefSeq" id="WP_231714998.1">
    <property type="nucleotide sequence ID" value="NZ_FUWJ01000016.1"/>
</dbReference>
<dbReference type="FunFam" id="1.10.10.10:FF:000056">
    <property type="entry name" value="IclR family transcriptional regulator"/>
    <property type="match status" value="1"/>
</dbReference>
<dbReference type="InterPro" id="IPR014757">
    <property type="entry name" value="Tscrpt_reg_IclR_C"/>
</dbReference>
<dbReference type="Pfam" id="PF09339">
    <property type="entry name" value="HTH_IclR"/>
    <property type="match status" value="1"/>
</dbReference>
<dbReference type="SUPFAM" id="SSF46785">
    <property type="entry name" value="Winged helix' DNA-binding domain"/>
    <property type="match status" value="1"/>
</dbReference>
<organism evidence="6 7">
    <name type="scientific">Enhydrobacter aerosaccus</name>
    <dbReference type="NCBI Taxonomy" id="225324"/>
    <lineage>
        <taxon>Bacteria</taxon>
        <taxon>Pseudomonadati</taxon>
        <taxon>Pseudomonadota</taxon>
        <taxon>Alphaproteobacteria</taxon>
        <taxon>Hyphomicrobiales</taxon>
        <taxon>Enhydrobacter</taxon>
    </lineage>
</organism>
<dbReference type="GO" id="GO:0003700">
    <property type="term" value="F:DNA-binding transcription factor activity"/>
    <property type="evidence" value="ECO:0007669"/>
    <property type="project" value="TreeGrafter"/>
</dbReference>
<dbReference type="PANTHER" id="PTHR30136:SF35">
    <property type="entry name" value="HTH-TYPE TRANSCRIPTIONAL REGULATOR RV1719"/>
    <property type="match status" value="1"/>
</dbReference>
<feature type="domain" description="HTH iclR-type" evidence="4">
    <location>
        <begin position="12"/>
        <end position="74"/>
    </location>
</feature>
<dbReference type="Gene3D" id="3.30.450.40">
    <property type="match status" value="1"/>
</dbReference>
<dbReference type="STRING" id="225324.SAMN02745126_06110"/>
<dbReference type="GO" id="GO:0003677">
    <property type="term" value="F:DNA binding"/>
    <property type="evidence" value="ECO:0007669"/>
    <property type="project" value="UniProtKB-KW"/>
</dbReference>
<dbReference type="InterPro" id="IPR011991">
    <property type="entry name" value="ArsR-like_HTH"/>
</dbReference>
<dbReference type="SUPFAM" id="SSF55781">
    <property type="entry name" value="GAF domain-like"/>
    <property type="match status" value="1"/>
</dbReference>
<dbReference type="EMBL" id="FUWJ01000016">
    <property type="protein sequence ID" value="SKA38808.1"/>
    <property type="molecule type" value="Genomic_DNA"/>
</dbReference>
<dbReference type="Pfam" id="PF01614">
    <property type="entry name" value="IclR_C"/>
    <property type="match status" value="1"/>
</dbReference>